<accession>A0A9W8BH61</accession>
<dbReference type="EMBL" id="JANBQF010000248">
    <property type="protein sequence ID" value="KAJ2003073.1"/>
    <property type="molecule type" value="Genomic_DNA"/>
</dbReference>
<dbReference type="PANTHER" id="PTHR37848:SF1">
    <property type="entry name" value="SUN DOMAIN-CONTAINING PROTEIN"/>
    <property type="match status" value="1"/>
</dbReference>
<organism evidence="3 4">
    <name type="scientific">Coemansia thaxteri</name>
    <dbReference type="NCBI Taxonomy" id="2663907"/>
    <lineage>
        <taxon>Eukaryota</taxon>
        <taxon>Fungi</taxon>
        <taxon>Fungi incertae sedis</taxon>
        <taxon>Zoopagomycota</taxon>
        <taxon>Kickxellomycotina</taxon>
        <taxon>Kickxellomycetes</taxon>
        <taxon>Kickxellales</taxon>
        <taxon>Kickxellaceae</taxon>
        <taxon>Coemansia</taxon>
    </lineage>
</organism>
<evidence type="ECO:0008006" key="5">
    <source>
        <dbReference type="Google" id="ProtNLM"/>
    </source>
</evidence>
<reference evidence="3" key="1">
    <citation type="submission" date="2022-07" db="EMBL/GenBank/DDBJ databases">
        <title>Phylogenomic reconstructions and comparative analyses of Kickxellomycotina fungi.</title>
        <authorList>
            <person name="Reynolds N.K."/>
            <person name="Stajich J.E."/>
            <person name="Barry K."/>
            <person name="Grigoriev I.V."/>
            <person name="Crous P."/>
            <person name="Smith M.E."/>
        </authorList>
    </citation>
    <scope>NUCLEOTIDE SEQUENCE</scope>
    <source>
        <strain evidence="3">IMI 214461</strain>
    </source>
</reference>
<keyword evidence="2" id="KW-1133">Transmembrane helix</keyword>
<evidence type="ECO:0000256" key="1">
    <source>
        <dbReference type="SAM" id="MobiDB-lite"/>
    </source>
</evidence>
<proteinExistence type="predicted"/>
<sequence length="404" mass="44972">MRSTEKRDPLATGNTTQPLPSRMEEEPSAPPLLPPSYDDVLSSIHEDAGVGGSTRHASPADNRSSSLPPPQQSSPAASAADPRQDNVGPFGDSKPAAARAVPELTAPLSPSLSGVAQASNESAPLMSLYESHLSAAIHMPRSGSGDPSELSSRDFFASLEYKRSSKGYSSSDPWLNSNSQALLRFITECNERPRVSVEVEGSHTENRIVESSRSENGQTRCETHTHQEKVVDFKFSLELTPYIHDKGSLYTARGPTGEPYDISQLLDDYVKADNFLKEIRVQKKVIWDYDQTRREVADFIKSTGYPHTVSVSFPMEHDRISIKSHNAVARIWRHPVTSFLCFVTCACVVGWPVQYFAAKRWRNKLMSDFVVLASPRDFVERNEDFIRNQVSWSIRPRLFPTISC</sequence>
<dbReference type="AlphaFoldDB" id="A0A9W8BH61"/>
<keyword evidence="4" id="KW-1185">Reference proteome</keyword>
<keyword evidence="2" id="KW-0472">Membrane</keyword>
<protein>
    <recommendedName>
        <fullName evidence="5">Transmembrane protein</fullName>
    </recommendedName>
</protein>
<feature type="region of interest" description="Disordered" evidence="1">
    <location>
        <begin position="1"/>
        <end position="99"/>
    </location>
</feature>
<evidence type="ECO:0000313" key="4">
    <source>
        <dbReference type="Proteomes" id="UP001150907"/>
    </source>
</evidence>
<evidence type="ECO:0000256" key="2">
    <source>
        <dbReference type="SAM" id="Phobius"/>
    </source>
</evidence>
<feature type="transmembrane region" description="Helical" evidence="2">
    <location>
        <begin position="336"/>
        <end position="357"/>
    </location>
</feature>
<dbReference type="PANTHER" id="PTHR37848">
    <property type="entry name" value="EXPRESSED PROTEIN"/>
    <property type="match status" value="1"/>
</dbReference>
<gene>
    <name evidence="3" type="ORF">H4R26_003275</name>
</gene>
<keyword evidence="2" id="KW-0812">Transmembrane</keyword>
<feature type="compositionally biased region" description="Basic and acidic residues" evidence="1">
    <location>
        <begin position="196"/>
        <end position="213"/>
    </location>
</feature>
<feature type="region of interest" description="Disordered" evidence="1">
    <location>
        <begin position="196"/>
        <end position="223"/>
    </location>
</feature>
<evidence type="ECO:0000313" key="3">
    <source>
        <dbReference type="EMBL" id="KAJ2003073.1"/>
    </source>
</evidence>
<dbReference type="Proteomes" id="UP001150907">
    <property type="component" value="Unassembled WGS sequence"/>
</dbReference>
<dbReference type="OrthoDB" id="203796at2759"/>
<comment type="caution">
    <text evidence="3">The sequence shown here is derived from an EMBL/GenBank/DDBJ whole genome shotgun (WGS) entry which is preliminary data.</text>
</comment>
<name>A0A9W8BH61_9FUNG</name>